<accession>A0A1I6N1U7</accession>
<evidence type="ECO:0000259" key="1">
    <source>
        <dbReference type="Pfam" id="PF13472"/>
    </source>
</evidence>
<dbReference type="GO" id="GO:0016788">
    <property type="term" value="F:hydrolase activity, acting on ester bonds"/>
    <property type="evidence" value="ECO:0007669"/>
    <property type="project" value="UniProtKB-ARBA"/>
</dbReference>
<dbReference type="OrthoDB" id="9804395at2"/>
<gene>
    <name evidence="2" type="ORF">SAMN05444714_3030</name>
</gene>
<dbReference type="AlphaFoldDB" id="A0A1I6N1U7"/>
<name>A0A1I6N1U7_9RHOB</name>
<dbReference type="InterPro" id="IPR013830">
    <property type="entry name" value="SGNH_hydro"/>
</dbReference>
<dbReference type="Pfam" id="PF13472">
    <property type="entry name" value="Lipase_GDSL_2"/>
    <property type="match status" value="1"/>
</dbReference>
<protein>
    <submittedName>
        <fullName evidence="2">Lysophospholipase L1</fullName>
    </submittedName>
</protein>
<dbReference type="STRING" id="1123755.SAMN05444714_3030"/>
<organism evidence="2 3">
    <name type="scientific">Yoonia litorea</name>
    <dbReference type="NCBI Taxonomy" id="1123755"/>
    <lineage>
        <taxon>Bacteria</taxon>
        <taxon>Pseudomonadati</taxon>
        <taxon>Pseudomonadota</taxon>
        <taxon>Alphaproteobacteria</taxon>
        <taxon>Rhodobacterales</taxon>
        <taxon>Paracoccaceae</taxon>
        <taxon>Yoonia</taxon>
    </lineage>
</organism>
<proteinExistence type="predicted"/>
<dbReference type="EMBL" id="FOZM01000003">
    <property type="protein sequence ID" value="SFS21945.1"/>
    <property type="molecule type" value="Genomic_DNA"/>
</dbReference>
<dbReference type="Gene3D" id="3.40.50.1110">
    <property type="entry name" value="SGNH hydrolase"/>
    <property type="match status" value="1"/>
</dbReference>
<feature type="domain" description="SGNH hydrolase-type esterase" evidence="1">
    <location>
        <begin position="50"/>
        <end position="218"/>
    </location>
</feature>
<evidence type="ECO:0000313" key="2">
    <source>
        <dbReference type="EMBL" id="SFS21945.1"/>
    </source>
</evidence>
<dbReference type="RefSeq" id="WP_090210188.1">
    <property type="nucleotide sequence ID" value="NZ_FOZM01000003.1"/>
</dbReference>
<reference evidence="2 3" key="1">
    <citation type="submission" date="2016-10" db="EMBL/GenBank/DDBJ databases">
        <authorList>
            <person name="de Groot N.N."/>
        </authorList>
    </citation>
    <scope>NUCLEOTIDE SEQUENCE [LARGE SCALE GENOMIC DNA]</scope>
    <source>
        <strain evidence="2 3">DSM 29433</strain>
    </source>
</reference>
<keyword evidence="3" id="KW-1185">Reference proteome</keyword>
<dbReference type="InterPro" id="IPR036514">
    <property type="entry name" value="SGNH_hydro_sf"/>
</dbReference>
<sequence>MRPDLIALTLLAPVLLGQAFFVRRGVQVLPEATGERIGQAGEGPPLRLLVIGDSSAAGVGVRSQDRALLGQLVSRLARRHQIAYTLVAKSGARTADGLAWIDDIPGAFDVAVTAFGVNDVTKGTSLPAFVSAQQQLWERLKSAKGVGQVLVSGMPPLGQFPALPQPMRWVLGARATRFGAAQEQAAVQAEAVTFVKFSRDLVACEMAADGFHPGPTVYADWAEAVAERIALKRPVA</sequence>
<dbReference type="Proteomes" id="UP000198926">
    <property type="component" value="Unassembled WGS sequence"/>
</dbReference>
<evidence type="ECO:0000313" key="3">
    <source>
        <dbReference type="Proteomes" id="UP000198926"/>
    </source>
</evidence>
<dbReference type="CDD" id="cd01836">
    <property type="entry name" value="FeeA_FeeB_like"/>
    <property type="match status" value="1"/>
</dbReference>
<dbReference type="SUPFAM" id="SSF52266">
    <property type="entry name" value="SGNH hydrolase"/>
    <property type="match status" value="1"/>
</dbReference>